<dbReference type="Gene3D" id="3.30.200.20">
    <property type="entry name" value="Phosphorylase Kinase, domain 1"/>
    <property type="match status" value="1"/>
</dbReference>
<feature type="compositionally biased region" description="Basic residues" evidence="9">
    <location>
        <begin position="600"/>
        <end position="617"/>
    </location>
</feature>
<accession>A0A7S4V6S7</accession>
<feature type="region of interest" description="Disordered" evidence="9">
    <location>
        <begin position="600"/>
        <end position="645"/>
    </location>
</feature>
<dbReference type="Pfam" id="PF00069">
    <property type="entry name" value="Pkinase"/>
    <property type="match status" value="2"/>
</dbReference>
<keyword evidence="3" id="KW-0808">Transferase</keyword>
<feature type="region of interest" description="Disordered" evidence="9">
    <location>
        <begin position="1"/>
        <end position="142"/>
    </location>
</feature>
<feature type="compositionally biased region" description="Basic residues" evidence="9">
    <location>
        <begin position="13"/>
        <end position="28"/>
    </location>
</feature>
<evidence type="ECO:0000256" key="1">
    <source>
        <dbReference type="ARBA" id="ARBA00012513"/>
    </source>
</evidence>
<dbReference type="GO" id="GO:0005524">
    <property type="term" value="F:ATP binding"/>
    <property type="evidence" value="ECO:0007669"/>
    <property type="project" value="UniProtKB-KW"/>
</dbReference>
<dbReference type="FunFam" id="1.10.510.10:FF:001654">
    <property type="entry name" value="SRSF protein kinase 3"/>
    <property type="match status" value="1"/>
</dbReference>
<sequence>MKMEAIKGSLSFGKKRSQSFSAKKQRQQHHQEEEDSSGSSVTHPQQRDNSYGGYQSPMASPSLVNKIKKRSQHSNSLSNSLTSPVSEAAAALSPKSRSKHLERLDALAAGLSEPDSNHARPLAKRNSHSEPEAQLERDRDLDDMSKIVLGVTHSLSIGNSYAEKNKKQHAMAIVNQRRKEKQGSYSLSSYSADSAGSSHPSPQHTFSSSAAALSAVASACGSASTGSVLDSSYSETTLPNSPLIGSPPHISPLAPSREESSSEDEESYSEEDEDNTSGSSSHEDDRSRDGSQGTLSEDEKSPKSNSRVMDSADDYLGHDDDDDDKKNQNGSDSAEDYTDDEDEGEDGYKPGGYHSVRVGEVYNQRYVVIKKLGWGHFSTVWMVKDRKVLSTADHIGGTNKKPNTQFYALKVQKSAEHYTEAAMDEVELLDCIAAERKRCEAIVSASGTAGIDLDGVSATDMVEHSRHVATLHDSFFHTGPNGRHMCMVFSMLGCNLLSVIKAYNYRGIPIPAVKKMIRGICMGLDFLHRRCQIIHTDLKPENVLLQFPSQIAAEIDADDDNMSSSTDGGYYNAGRSGENEGISIEQLEAAIQNPLISSKEKKKLRKRLKKKRQKEKRRQQSDDFGVEMAEGGARNNGGASQSPDDIMLTLSDFDMERLLHDGSSDSHIVSPNGPDEIPSSSQNSHQRVLARLSHSAFVARNFSPRQCTGDDLLSGLMDDMVKVARSSENDIATHFQMCQSRMKRQQEQTHTSAVAEVSFVLRAFFPEGEIADNISLALGGIPWERSNEKGVAREWHCGLSIPRANIPGNAKKTVGGSVTTMFSLQQKSRKDMDDTAKQTWSDISQLISANLSGGAYNADYDGGSSSPKNRSLPFSVFTVKFSVLSTMVVLGFLESRLPGVMFVTYKRDEGVPPLDIQVFGVRGDKICNHPLAARVKDDGVRGDPNPLCSNTIATCLVGFDLRLVKDFSARPTVGGDGAANFQLNGQSTDKVLCWWNARHPVHERVKVFMGIDPKADMVDMPAYSRSKTGNAKHSDLETDFQEGGKKPSSFDKVVSSDRHRSSGHGTSKKHMSSLSATKAAIARASHQPDLRDTAMLQKARAVVVDLGNACWTHRHFSEDIQTRQYRSPEVLIGSKYDTSADMWSLGCITFELLTGDLLFDPRAGEDYDRDEDHLAMFQELLGKMPKKLALSGKYSKNFFDRKGSLKNIKQLKFWPINEVLHEKYHFSREDADNVAKFIVPLLEFDPKDRATGLDCLSSAWLTDVNDRSH</sequence>
<dbReference type="GO" id="GO:0000245">
    <property type="term" value="P:spliceosomal complex assembly"/>
    <property type="evidence" value="ECO:0007669"/>
    <property type="project" value="TreeGrafter"/>
</dbReference>
<dbReference type="PANTHER" id="PTHR47634">
    <property type="entry name" value="PROTEIN KINASE DOMAIN-CONTAINING PROTEIN-RELATED"/>
    <property type="match status" value="1"/>
</dbReference>
<evidence type="ECO:0000256" key="3">
    <source>
        <dbReference type="ARBA" id="ARBA00022679"/>
    </source>
</evidence>
<reference evidence="11" key="1">
    <citation type="submission" date="2021-01" db="EMBL/GenBank/DDBJ databases">
        <authorList>
            <person name="Corre E."/>
            <person name="Pelletier E."/>
            <person name="Niang G."/>
            <person name="Scheremetjew M."/>
            <person name="Finn R."/>
            <person name="Kale V."/>
            <person name="Holt S."/>
            <person name="Cochrane G."/>
            <person name="Meng A."/>
            <person name="Brown T."/>
            <person name="Cohen L."/>
        </authorList>
    </citation>
    <scope>NUCLEOTIDE SEQUENCE</scope>
    <source>
        <strain evidence="11">GSO104</strain>
    </source>
</reference>
<keyword evidence="2" id="KW-0723">Serine/threonine-protein kinase</keyword>
<evidence type="ECO:0000256" key="6">
    <source>
        <dbReference type="ARBA" id="ARBA00022840"/>
    </source>
</evidence>
<feature type="region of interest" description="Disordered" evidence="9">
    <location>
        <begin position="662"/>
        <end position="686"/>
    </location>
</feature>
<name>A0A7S4V6S7_9STRA</name>
<dbReference type="EC" id="2.7.11.1" evidence="1"/>
<protein>
    <recommendedName>
        <fullName evidence="1">non-specific serine/threonine protein kinase</fullName>
        <ecNumber evidence="1">2.7.11.1</ecNumber>
    </recommendedName>
</protein>
<dbReference type="PANTHER" id="PTHR47634:SF9">
    <property type="entry name" value="PROTEIN KINASE DOMAIN-CONTAINING PROTEIN-RELATED"/>
    <property type="match status" value="1"/>
</dbReference>
<feature type="compositionally biased region" description="Polar residues" evidence="9">
    <location>
        <begin position="225"/>
        <end position="240"/>
    </location>
</feature>
<dbReference type="InterPro" id="IPR011009">
    <property type="entry name" value="Kinase-like_dom_sf"/>
</dbReference>
<dbReference type="InterPro" id="IPR008271">
    <property type="entry name" value="Ser/Thr_kinase_AS"/>
</dbReference>
<dbReference type="GO" id="GO:0004674">
    <property type="term" value="F:protein serine/threonine kinase activity"/>
    <property type="evidence" value="ECO:0007669"/>
    <property type="project" value="UniProtKB-KW"/>
</dbReference>
<feature type="region of interest" description="Disordered" evidence="9">
    <location>
        <begin position="1024"/>
        <end position="1088"/>
    </location>
</feature>
<evidence type="ECO:0000256" key="9">
    <source>
        <dbReference type="SAM" id="MobiDB-lite"/>
    </source>
</evidence>
<comment type="catalytic activity">
    <reaction evidence="7">
        <text>L-threonyl-[protein] + ATP = O-phospho-L-threonyl-[protein] + ADP + H(+)</text>
        <dbReference type="Rhea" id="RHEA:46608"/>
        <dbReference type="Rhea" id="RHEA-COMP:11060"/>
        <dbReference type="Rhea" id="RHEA-COMP:11605"/>
        <dbReference type="ChEBI" id="CHEBI:15378"/>
        <dbReference type="ChEBI" id="CHEBI:30013"/>
        <dbReference type="ChEBI" id="CHEBI:30616"/>
        <dbReference type="ChEBI" id="CHEBI:61977"/>
        <dbReference type="ChEBI" id="CHEBI:456216"/>
        <dbReference type="EC" id="2.7.11.1"/>
    </reaction>
</comment>
<feature type="compositionally biased region" description="Basic and acidic residues" evidence="9">
    <location>
        <begin position="127"/>
        <end position="142"/>
    </location>
</feature>
<dbReference type="InterPro" id="IPR051334">
    <property type="entry name" value="SRPK"/>
</dbReference>
<feature type="compositionally biased region" description="Polar residues" evidence="9">
    <location>
        <begin position="73"/>
        <end position="85"/>
    </location>
</feature>
<feature type="compositionally biased region" description="Acidic residues" evidence="9">
    <location>
        <begin position="261"/>
        <end position="275"/>
    </location>
</feature>
<dbReference type="PROSITE" id="PS00108">
    <property type="entry name" value="PROTEIN_KINASE_ST"/>
    <property type="match status" value="1"/>
</dbReference>
<dbReference type="InterPro" id="IPR000719">
    <property type="entry name" value="Prot_kinase_dom"/>
</dbReference>
<dbReference type="Gene3D" id="1.10.510.10">
    <property type="entry name" value="Transferase(Phosphotransferase) domain 1"/>
    <property type="match status" value="2"/>
</dbReference>
<gene>
    <name evidence="11" type="ORF">DBRI00130_LOCUS7554</name>
</gene>
<evidence type="ECO:0000256" key="2">
    <source>
        <dbReference type="ARBA" id="ARBA00022527"/>
    </source>
</evidence>
<dbReference type="EMBL" id="HBNS01009374">
    <property type="protein sequence ID" value="CAE4593176.1"/>
    <property type="molecule type" value="Transcribed_RNA"/>
</dbReference>
<evidence type="ECO:0000313" key="11">
    <source>
        <dbReference type="EMBL" id="CAE4593176.1"/>
    </source>
</evidence>
<evidence type="ECO:0000256" key="5">
    <source>
        <dbReference type="ARBA" id="ARBA00022777"/>
    </source>
</evidence>
<feature type="compositionally biased region" description="Acidic residues" evidence="9">
    <location>
        <begin position="333"/>
        <end position="345"/>
    </location>
</feature>
<proteinExistence type="predicted"/>
<dbReference type="AlphaFoldDB" id="A0A7S4V6S7"/>
<comment type="catalytic activity">
    <reaction evidence="8">
        <text>L-seryl-[protein] + ATP = O-phospho-L-seryl-[protein] + ADP + H(+)</text>
        <dbReference type="Rhea" id="RHEA:17989"/>
        <dbReference type="Rhea" id="RHEA-COMP:9863"/>
        <dbReference type="Rhea" id="RHEA-COMP:11604"/>
        <dbReference type="ChEBI" id="CHEBI:15378"/>
        <dbReference type="ChEBI" id="CHEBI:29999"/>
        <dbReference type="ChEBI" id="CHEBI:30616"/>
        <dbReference type="ChEBI" id="CHEBI:83421"/>
        <dbReference type="ChEBI" id="CHEBI:456216"/>
        <dbReference type="EC" id="2.7.11.1"/>
    </reaction>
</comment>
<evidence type="ECO:0000256" key="4">
    <source>
        <dbReference type="ARBA" id="ARBA00022741"/>
    </source>
</evidence>
<evidence type="ECO:0000259" key="10">
    <source>
        <dbReference type="PROSITE" id="PS50011"/>
    </source>
</evidence>
<keyword evidence="5" id="KW-0418">Kinase</keyword>
<feature type="domain" description="Protein kinase" evidence="10">
    <location>
        <begin position="366"/>
        <end position="1261"/>
    </location>
</feature>
<dbReference type="SUPFAM" id="SSF56112">
    <property type="entry name" value="Protein kinase-like (PK-like)"/>
    <property type="match status" value="1"/>
</dbReference>
<keyword evidence="4" id="KW-0547">Nucleotide-binding</keyword>
<dbReference type="SMART" id="SM00220">
    <property type="entry name" value="S_TKc"/>
    <property type="match status" value="1"/>
</dbReference>
<evidence type="ECO:0000256" key="7">
    <source>
        <dbReference type="ARBA" id="ARBA00047899"/>
    </source>
</evidence>
<dbReference type="GO" id="GO:0050684">
    <property type="term" value="P:regulation of mRNA processing"/>
    <property type="evidence" value="ECO:0007669"/>
    <property type="project" value="TreeGrafter"/>
</dbReference>
<keyword evidence="6" id="KW-0067">ATP-binding</keyword>
<evidence type="ECO:0000256" key="8">
    <source>
        <dbReference type="ARBA" id="ARBA00048679"/>
    </source>
</evidence>
<feature type="compositionally biased region" description="Low complexity" evidence="9">
    <location>
        <begin position="183"/>
        <end position="224"/>
    </location>
</feature>
<feature type="compositionally biased region" description="Polar residues" evidence="9">
    <location>
        <begin position="37"/>
        <end position="63"/>
    </location>
</feature>
<organism evidence="11">
    <name type="scientific">Ditylum brightwellii</name>
    <dbReference type="NCBI Taxonomy" id="49249"/>
    <lineage>
        <taxon>Eukaryota</taxon>
        <taxon>Sar</taxon>
        <taxon>Stramenopiles</taxon>
        <taxon>Ochrophyta</taxon>
        <taxon>Bacillariophyta</taxon>
        <taxon>Mediophyceae</taxon>
        <taxon>Lithodesmiophycidae</taxon>
        <taxon>Lithodesmiales</taxon>
        <taxon>Lithodesmiaceae</taxon>
        <taxon>Ditylum</taxon>
    </lineage>
</organism>
<feature type="region of interest" description="Disordered" evidence="9">
    <location>
        <begin position="160"/>
        <end position="355"/>
    </location>
</feature>
<dbReference type="PROSITE" id="PS50011">
    <property type="entry name" value="PROTEIN_KINASE_DOM"/>
    <property type="match status" value="1"/>
</dbReference>
<feature type="compositionally biased region" description="Basic and acidic residues" evidence="9">
    <location>
        <begin position="1032"/>
        <end position="1060"/>
    </location>
</feature>